<evidence type="ECO:0000313" key="3">
    <source>
        <dbReference type="Proteomes" id="UP000199391"/>
    </source>
</evidence>
<feature type="compositionally biased region" description="Polar residues" evidence="1">
    <location>
        <begin position="76"/>
        <end position="88"/>
    </location>
</feature>
<feature type="compositionally biased region" description="Polar residues" evidence="1">
    <location>
        <begin position="34"/>
        <end position="43"/>
    </location>
</feature>
<sequence>MANQPKGRNFDEKTHSATGSSSGMGAGSTGSKSQSGQVNSQSETRTDDLLSGGVDENDRTHGFQKGKNPEDLQKGMKSTGTTRTDNKQ</sequence>
<name>A0A1I7I5H9_9BURK</name>
<feature type="region of interest" description="Disordered" evidence="1">
    <location>
        <begin position="1"/>
        <end position="88"/>
    </location>
</feature>
<reference evidence="3" key="1">
    <citation type="submission" date="2016-10" db="EMBL/GenBank/DDBJ databases">
        <authorList>
            <person name="Varghese N."/>
            <person name="Submissions S."/>
        </authorList>
    </citation>
    <scope>NUCLEOTIDE SEQUENCE [LARGE SCALE GENOMIC DNA]</scope>
    <source>
        <strain evidence="3">CGMCC 1.11014</strain>
    </source>
</reference>
<accession>A0A1I7I5H9</accession>
<dbReference type="AlphaFoldDB" id="A0A1I7I5H9"/>
<dbReference type="EMBL" id="FPBO01000007">
    <property type="protein sequence ID" value="SFU68173.1"/>
    <property type="molecule type" value="Genomic_DNA"/>
</dbReference>
<keyword evidence="3" id="KW-1185">Reference proteome</keyword>
<organism evidence="2 3">
    <name type="scientific">Pseudoduganella namucuonensis</name>
    <dbReference type="NCBI Taxonomy" id="1035707"/>
    <lineage>
        <taxon>Bacteria</taxon>
        <taxon>Pseudomonadati</taxon>
        <taxon>Pseudomonadota</taxon>
        <taxon>Betaproteobacteria</taxon>
        <taxon>Burkholderiales</taxon>
        <taxon>Oxalobacteraceae</taxon>
        <taxon>Telluria group</taxon>
        <taxon>Pseudoduganella</taxon>
    </lineage>
</organism>
<dbReference type="OrthoDB" id="8777757at2"/>
<evidence type="ECO:0000256" key="1">
    <source>
        <dbReference type="SAM" id="MobiDB-lite"/>
    </source>
</evidence>
<feature type="compositionally biased region" description="Basic and acidic residues" evidence="1">
    <location>
        <begin position="56"/>
        <end position="74"/>
    </location>
</feature>
<dbReference type="RefSeq" id="WP_143133052.1">
    <property type="nucleotide sequence ID" value="NZ_FPBO01000007.1"/>
</dbReference>
<proteinExistence type="predicted"/>
<gene>
    <name evidence="2" type="ORF">SAMN05216552_1007109</name>
</gene>
<protein>
    <submittedName>
        <fullName evidence="2">Uncharacterized protein</fullName>
    </submittedName>
</protein>
<dbReference type="Proteomes" id="UP000199391">
    <property type="component" value="Unassembled WGS sequence"/>
</dbReference>
<evidence type="ECO:0000313" key="2">
    <source>
        <dbReference type="EMBL" id="SFU68173.1"/>
    </source>
</evidence>